<dbReference type="PANTHER" id="PTHR28678:SF1">
    <property type="entry name" value="CODANIN-1"/>
    <property type="match status" value="1"/>
</dbReference>
<feature type="non-terminal residue" evidence="4">
    <location>
        <position position="1"/>
    </location>
</feature>
<evidence type="ECO:0000256" key="2">
    <source>
        <dbReference type="SAM" id="SignalP"/>
    </source>
</evidence>
<dbReference type="Pfam" id="PF15296">
    <property type="entry name" value="Codanin-1_C"/>
    <property type="match status" value="1"/>
</dbReference>
<proteinExistence type="evidence at transcript level"/>
<keyword evidence="2" id="KW-0732">Signal</keyword>
<dbReference type="InterPro" id="IPR040031">
    <property type="entry name" value="Codanin-1"/>
</dbReference>
<reference evidence="4" key="2">
    <citation type="journal article" date="2015" name="J. Proteomics">
        <title>Sexual differences in the sialomes of the zebra tick, Rhipicephalus pulchellus.</title>
        <authorList>
            <person name="Tan A.W."/>
            <person name="Francischetti I.M."/>
            <person name="Slovak M."/>
            <person name="Kini R.M."/>
            <person name="Ribeiro J.M."/>
        </authorList>
    </citation>
    <scope>NUCLEOTIDE SEQUENCE</scope>
    <source>
        <tissue evidence="4">Salivary gland</tissue>
    </source>
</reference>
<dbReference type="PANTHER" id="PTHR28678">
    <property type="entry name" value="CODANIN-1"/>
    <property type="match status" value="1"/>
</dbReference>
<accession>L7MH81</accession>
<dbReference type="GO" id="GO:0005634">
    <property type="term" value="C:nucleus"/>
    <property type="evidence" value="ECO:0007669"/>
    <property type="project" value="TreeGrafter"/>
</dbReference>
<dbReference type="AlphaFoldDB" id="L7MH81"/>
<dbReference type="EMBL" id="GACK01001488">
    <property type="protein sequence ID" value="JAA63546.1"/>
    <property type="molecule type" value="mRNA"/>
</dbReference>
<sequence>RILCVLRQWTSKYVFLLVHCVDLKSAEAVLTAVATVPSVQVCGDGFVMAQVLDLLFSKTLSSGELLEWLTDPKYKAAVLELQSLESERKDFIRVFIDFIRDQCPFIQPTSSPTKERRPISPSARVATCDSVRSHKHDSALSARSRPAAVGRRQTTFRVSGSCNKALALPTTAIQPDSSSVFRTEISSFELSTPCIIDGRPVSGGEQVQPAFSEFQNAPDIGDRTIFPAVNAVVENRRPIRRITPTPVKSHWRKLTLSDFLPPEVSHESQRKDSHRSPRQPHKEFAKSQLKKTDALQLRLSSASQTCSSTQRRSGKHQSLPEFRHISTAVPAAEELQVENYVVPATNCITEREKLDILATVYAALLNKGLVVNLTIELFFLLQLLTVKQKVNIDEKSSTKLLHSVHNCTYFAAAVLENILQWLCFLDKPTLKLLSNVEQLSTFAPQLYSSLVELVEGVEPVSRGWSSSIQGVAFDNSTDSLNHFASDSNFRAFRKQRDLFYGLFRDWQRHQFGPGKSFGTQFTHRVAEILDMCNNPCNLSHLARLVLGQLMTSCCGGLEFDDQGNLDEKFLYDLKSTSPGKMQKLEERFLLPFKVGGPCPNPSFTGSQVFFYEFIRAAANSVFIQHFKDQCVAKIVEFERDNPFQNAEQVPNDDIRRALIAAVYKFKLLGLFLGVVEFLPYITIESLPKQYQDGQQAIRNHKPLPLNITGLIKESVQSKQLAATLTWVVNFLSMMDPIARTLTAYKDVLGVLFSIYKSTALLQTSSAAFFTRVLLGWLFEVQSIQSDVFAHASNGILTHVESLGNFVDGSIIYMCCPYLRELRCILLEHIAGKKAKYGEIRKITPISASEGDMKVQLANQLVENFFHIHPLSVRKTVEFVADRVSSNVAKCIKKDLQDTIAQSRGIILQLNFGVYDENEETENVAKLFEQMSEKTEKAALEKCRECIEKLLPALLPPDMEDQAVKMCCILSTKSAVAKVEQWIKANVTETALRQGMSAIPCTASLEQSSCSEKRSTSHYSVTSASTILDCLQDHIQRLQSGEGCTTDKAIKLLELCVHSLHLRMEWSPTATSTLQQASFDFVLCLAVWCPDVCTCDVFKAGLPLWENSPAVKKACKKLYCARNLHLALMSVDTHSTMFKFGQLAQVLLHFGLMTVEDLEGSLNQVLNFELPGVVLEAAACVISSVLELYKNSNCESGRPD</sequence>
<evidence type="ECO:0000259" key="3">
    <source>
        <dbReference type="Pfam" id="PF15296"/>
    </source>
</evidence>
<evidence type="ECO:0000313" key="4">
    <source>
        <dbReference type="EMBL" id="JAA63546.1"/>
    </source>
</evidence>
<name>L7MH81_RHIPC</name>
<organism evidence="4">
    <name type="scientific">Rhipicephalus pulchellus</name>
    <name type="common">Yellow backed tick</name>
    <name type="synonym">Dermacentor pulchellus</name>
    <dbReference type="NCBI Taxonomy" id="72859"/>
    <lineage>
        <taxon>Eukaryota</taxon>
        <taxon>Metazoa</taxon>
        <taxon>Ecdysozoa</taxon>
        <taxon>Arthropoda</taxon>
        <taxon>Chelicerata</taxon>
        <taxon>Arachnida</taxon>
        <taxon>Acari</taxon>
        <taxon>Parasitiformes</taxon>
        <taxon>Ixodida</taxon>
        <taxon>Ixodoidea</taxon>
        <taxon>Ixodidae</taxon>
        <taxon>Rhipicephalinae</taxon>
        <taxon>Rhipicephalus</taxon>
        <taxon>Rhipicephalus</taxon>
    </lineage>
</organism>
<dbReference type="InterPro" id="IPR028171">
    <property type="entry name" value="Codanin-1_C"/>
</dbReference>
<dbReference type="GO" id="GO:0006325">
    <property type="term" value="P:chromatin organization"/>
    <property type="evidence" value="ECO:0007669"/>
    <property type="project" value="TreeGrafter"/>
</dbReference>
<protein>
    <recommendedName>
        <fullName evidence="3">Codanin-1 C-terminal domain-containing protein</fullName>
    </recommendedName>
</protein>
<feature type="region of interest" description="Disordered" evidence="1">
    <location>
        <begin position="262"/>
        <end position="290"/>
    </location>
</feature>
<feature type="chain" id="PRO_5003982090" description="Codanin-1 C-terminal domain-containing protein" evidence="2">
    <location>
        <begin position="29"/>
        <end position="1199"/>
    </location>
</feature>
<feature type="domain" description="Codanin-1 C-terminal" evidence="3">
    <location>
        <begin position="805"/>
        <end position="895"/>
    </location>
</feature>
<feature type="compositionally biased region" description="Basic and acidic residues" evidence="1">
    <location>
        <begin position="264"/>
        <end position="290"/>
    </location>
</feature>
<reference evidence="4" key="1">
    <citation type="submission" date="2012-11" db="EMBL/GenBank/DDBJ databases">
        <authorList>
            <person name="Lucero-Rivera Y.E."/>
            <person name="Tovar-Ramirez D."/>
        </authorList>
    </citation>
    <scope>NUCLEOTIDE SEQUENCE</scope>
    <source>
        <tissue evidence="4">Salivary gland</tissue>
    </source>
</reference>
<feature type="signal peptide" evidence="2">
    <location>
        <begin position="1"/>
        <end position="28"/>
    </location>
</feature>
<evidence type="ECO:0000256" key="1">
    <source>
        <dbReference type="SAM" id="MobiDB-lite"/>
    </source>
</evidence>